<accession>A0AA36NJB0</accession>
<name>A0AA36NJB0_9DINO</name>
<comment type="caution">
    <text evidence="3">The sequence shown here is derived from an EMBL/GenBank/DDBJ whole genome shotgun (WGS) entry which is preliminary data.</text>
</comment>
<dbReference type="Gene3D" id="1.25.40.10">
    <property type="entry name" value="Tetratricopeptide repeat domain"/>
    <property type="match status" value="2"/>
</dbReference>
<evidence type="ECO:0008006" key="5">
    <source>
        <dbReference type="Google" id="ProtNLM"/>
    </source>
</evidence>
<dbReference type="PROSITE" id="PS51375">
    <property type="entry name" value="PPR"/>
    <property type="match status" value="1"/>
</dbReference>
<organism evidence="3 4">
    <name type="scientific">Effrenium voratum</name>
    <dbReference type="NCBI Taxonomy" id="2562239"/>
    <lineage>
        <taxon>Eukaryota</taxon>
        <taxon>Sar</taxon>
        <taxon>Alveolata</taxon>
        <taxon>Dinophyceae</taxon>
        <taxon>Suessiales</taxon>
        <taxon>Symbiodiniaceae</taxon>
        <taxon>Effrenium</taxon>
    </lineage>
</organism>
<dbReference type="Proteomes" id="UP001178507">
    <property type="component" value="Unassembled WGS sequence"/>
</dbReference>
<keyword evidence="4" id="KW-1185">Reference proteome</keyword>
<dbReference type="Pfam" id="PF13041">
    <property type="entry name" value="PPR_2"/>
    <property type="match status" value="1"/>
</dbReference>
<keyword evidence="1" id="KW-0677">Repeat</keyword>
<dbReference type="Pfam" id="PF01535">
    <property type="entry name" value="PPR"/>
    <property type="match status" value="1"/>
</dbReference>
<evidence type="ECO:0000313" key="4">
    <source>
        <dbReference type="Proteomes" id="UP001178507"/>
    </source>
</evidence>
<dbReference type="PANTHER" id="PTHR47447">
    <property type="entry name" value="OS03G0856100 PROTEIN"/>
    <property type="match status" value="1"/>
</dbReference>
<dbReference type="InterPro" id="IPR002885">
    <property type="entry name" value="PPR_rpt"/>
</dbReference>
<proteinExistence type="predicted"/>
<protein>
    <recommendedName>
        <fullName evidence="5">Pentatricopeptide repeat-containing protein</fullName>
    </recommendedName>
</protein>
<dbReference type="EMBL" id="CAUJNA010003769">
    <property type="protein sequence ID" value="CAJ1409432.1"/>
    <property type="molecule type" value="Genomic_DNA"/>
</dbReference>
<dbReference type="InterPro" id="IPR011990">
    <property type="entry name" value="TPR-like_helical_dom_sf"/>
</dbReference>
<feature type="non-terminal residue" evidence="3">
    <location>
        <position position="463"/>
    </location>
</feature>
<dbReference type="AlphaFoldDB" id="A0AA36NJB0"/>
<evidence type="ECO:0000256" key="1">
    <source>
        <dbReference type="ARBA" id="ARBA00022737"/>
    </source>
</evidence>
<evidence type="ECO:0000313" key="3">
    <source>
        <dbReference type="EMBL" id="CAJ1409432.1"/>
    </source>
</evidence>
<sequence>MRLQAAKAGWSSISLRTPKQYTYRIASFSRASRWQEALELAAFVRRNSLQHVLDVQSFGAELLAYTKASRWTAALTVVGEMSVMRVTMNTITWNEVLSAMVTSREWRRACQLLADVEALHPDHVSIALYNNVMAGLGAQWQQALDVFRSGLRTRAPSVVTINTLITACANGGAWMQALRLFESFPAWRLQGDTTSLNSALSACRNASRWELVLALHEAEVQSGSHGSPDVISFNITADALGAAQWRKALGLLKEMRKWRIAASTATFNTLMTACEEAQKWQQAFFLFGKMPEYSLEADATSVGVLLSACCSRQSWQLALRIFGAAERSVALCNAALGACAAGQQWEVAIELLKTGPRDMLSFGTACEALSGWQQMLALLAWLRRDGQTPNSVLRSSALSAFEGAQQAPRSFAAATPVPTEDLKRSLPQMDTHLRQALLAVSQRRKLPAIKLMFGTVPAPEMRE</sequence>
<gene>
    <name evidence="3" type="ORF">EVOR1521_LOCUS30529</name>
</gene>
<evidence type="ECO:0000256" key="2">
    <source>
        <dbReference type="PROSITE-ProRule" id="PRU00708"/>
    </source>
</evidence>
<reference evidence="3" key="1">
    <citation type="submission" date="2023-08" db="EMBL/GenBank/DDBJ databases">
        <authorList>
            <person name="Chen Y."/>
            <person name="Shah S."/>
            <person name="Dougan E. K."/>
            <person name="Thang M."/>
            <person name="Chan C."/>
        </authorList>
    </citation>
    <scope>NUCLEOTIDE SEQUENCE</scope>
</reference>
<dbReference type="PANTHER" id="PTHR47447:SF17">
    <property type="entry name" value="OS12G0638900 PROTEIN"/>
    <property type="match status" value="1"/>
</dbReference>
<feature type="repeat" description="PPR" evidence="2">
    <location>
        <begin position="263"/>
        <end position="297"/>
    </location>
</feature>